<dbReference type="Gene3D" id="3.30.750.44">
    <property type="match status" value="1"/>
</dbReference>
<dbReference type="InterPro" id="IPR028204">
    <property type="entry name" value="Tricorn_C1"/>
</dbReference>
<dbReference type="Gene3D" id="2.30.42.10">
    <property type="match status" value="1"/>
</dbReference>
<evidence type="ECO:0000313" key="3">
    <source>
        <dbReference type="Proteomes" id="UP000007013"/>
    </source>
</evidence>
<dbReference type="InterPro" id="IPR005151">
    <property type="entry name" value="Tail-specific_protease"/>
</dbReference>
<dbReference type="GO" id="GO:0004175">
    <property type="term" value="F:endopeptidase activity"/>
    <property type="evidence" value="ECO:0007669"/>
    <property type="project" value="TreeGrafter"/>
</dbReference>
<dbReference type="InterPro" id="IPR036034">
    <property type="entry name" value="PDZ_sf"/>
</dbReference>
<evidence type="ECO:0000259" key="1">
    <source>
        <dbReference type="PROSITE" id="PS50106"/>
    </source>
</evidence>
<dbReference type="GO" id="GO:0008236">
    <property type="term" value="F:serine-type peptidase activity"/>
    <property type="evidence" value="ECO:0007669"/>
    <property type="project" value="InterPro"/>
</dbReference>
<dbReference type="InterPro" id="IPR029045">
    <property type="entry name" value="ClpP/crotonase-like_dom_sf"/>
</dbReference>
<protein>
    <submittedName>
        <fullName evidence="2">Peptidase S41</fullName>
    </submittedName>
</protein>
<organism evidence="2 3">
    <name type="scientific">Opitutus terrae (strain DSM 11246 / JCM 15787 / PB90-1)</name>
    <dbReference type="NCBI Taxonomy" id="452637"/>
    <lineage>
        <taxon>Bacteria</taxon>
        <taxon>Pseudomonadati</taxon>
        <taxon>Verrucomicrobiota</taxon>
        <taxon>Opitutia</taxon>
        <taxon>Opitutales</taxon>
        <taxon>Opitutaceae</taxon>
        <taxon>Opitutus</taxon>
    </lineage>
</organism>
<dbReference type="Pfam" id="PF14684">
    <property type="entry name" value="Tricorn_C1"/>
    <property type="match status" value="1"/>
</dbReference>
<dbReference type="CDD" id="cd07562">
    <property type="entry name" value="Peptidase_S41_TRI"/>
    <property type="match status" value="1"/>
</dbReference>
<dbReference type="PANTHER" id="PTHR32060:SF30">
    <property type="entry name" value="CARBOXY-TERMINAL PROCESSING PROTEASE CTPA"/>
    <property type="match status" value="1"/>
</dbReference>
<dbReference type="GO" id="GO:0007165">
    <property type="term" value="P:signal transduction"/>
    <property type="evidence" value="ECO:0007669"/>
    <property type="project" value="TreeGrafter"/>
</dbReference>
<dbReference type="PROSITE" id="PS50106">
    <property type="entry name" value="PDZ"/>
    <property type="match status" value="1"/>
</dbReference>
<dbReference type="SUPFAM" id="SSF50156">
    <property type="entry name" value="PDZ domain-like"/>
    <property type="match status" value="1"/>
</dbReference>
<dbReference type="SMART" id="SM00245">
    <property type="entry name" value="TSPc"/>
    <property type="match status" value="1"/>
</dbReference>
<feature type="domain" description="PDZ" evidence="1">
    <location>
        <begin position="101"/>
        <end position="155"/>
    </location>
</feature>
<dbReference type="Pfam" id="PF03572">
    <property type="entry name" value="Peptidase_S41"/>
    <property type="match status" value="1"/>
</dbReference>
<dbReference type="KEGG" id="ote:Oter_0104"/>
<sequence length="389" mass="43873">MFVILFLAGCATVPTEYREPPPLTREERTAQNLRVFDRAWDLVNDRYFDEAFRGVDWPAMRERYRPQAAAAADAEALYKVVNQMCAELKESHLGALSPRRAHELETEHRPAIGIRWQLLEDQRVVVDVVPGGPADRAGIRRGWLVLKRNGTPLRDADTFITRLRDPVSFEFLDEHGAVRAFTLRPELLDFDRREVRPLEEGGFYLRFDRFDRSSLSWLSRQLKTHSTAPAVMIDLRSNRGGNTLVLDMAVAEFFKDRVAIGRLIRRSGRSKDVHSFAWLPAGYAGKVIVLTSQATASAAEIFTHVLQHYHRAVVIGQKTAGAVIYSRPYGLPDGGKIQVPIIDYVGLDGARLEGRGVGPDVEVPERSLADVRADRDPELARARELLRAK</sequence>
<name>B1ZME2_OPITP</name>
<evidence type="ECO:0000313" key="2">
    <source>
        <dbReference type="EMBL" id="ACB73395.1"/>
    </source>
</evidence>
<dbReference type="InterPro" id="IPR001478">
    <property type="entry name" value="PDZ"/>
</dbReference>
<dbReference type="GO" id="GO:0006508">
    <property type="term" value="P:proteolysis"/>
    <property type="evidence" value="ECO:0007669"/>
    <property type="project" value="InterPro"/>
</dbReference>
<dbReference type="HOGENOM" id="CLU_048401_0_0_0"/>
<dbReference type="Proteomes" id="UP000007013">
    <property type="component" value="Chromosome"/>
</dbReference>
<proteinExistence type="predicted"/>
<accession>B1ZME2</accession>
<dbReference type="SUPFAM" id="SSF52096">
    <property type="entry name" value="ClpP/crotonase"/>
    <property type="match status" value="1"/>
</dbReference>
<reference evidence="2 3" key="1">
    <citation type="journal article" date="2011" name="J. Bacteriol.">
        <title>Genome sequence of the verrucomicrobium Opitutus terrae PB90-1, an abundant inhabitant of rice paddy soil ecosystems.</title>
        <authorList>
            <person name="van Passel M.W."/>
            <person name="Kant R."/>
            <person name="Palva A."/>
            <person name="Copeland A."/>
            <person name="Lucas S."/>
            <person name="Lapidus A."/>
            <person name="Glavina del Rio T."/>
            <person name="Pitluck S."/>
            <person name="Goltsman E."/>
            <person name="Clum A."/>
            <person name="Sun H."/>
            <person name="Schmutz J."/>
            <person name="Larimer F.W."/>
            <person name="Land M.L."/>
            <person name="Hauser L."/>
            <person name="Kyrpides N."/>
            <person name="Mikhailova N."/>
            <person name="Richardson P.P."/>
            <person name="Janssen P.H."/>
            <person name="de Vos W.M."/>
            <person name="Smidt H."/>
        </authorList>
    </citation>
    <scope>NUCLEOTIDE SEQUENCE [LARGE SCALE GENOMIC DNA]</scope>
    <source>
        <strain evidence="3">DSM 11246 / JCM 15787 / PB90-1</strain>
    </source>
</reference>
<dbReference type="PANTHER" id="PTHR32060">
    <property type="entry name" value="TAIL-SPECIFIC PROTEASE"/>
    <property type="match status" value="1"/>
</dbReference>
<dbReference type="eggNOG" id="COG0793">
    <property type="taxonomic scope" value="Bacteria"/>
</dbReference>
<dbReference type="EMBL" id="CP001032">
    <property type="protein sequence ID" value="ACB73395.1"/>
    <property type="molecule type" value="Genomic_DNA"/>
</dbReference>
<keyword evidence="3" id="KW-1185">Reference proteome</keyword>
<dbReference type="AlphaFoldDB" id="B1ZME2"/>
<dbReference type="GO" id="GO:0030288">
    <property type="term" value="C:outer membrane-bounded periplasmic space"/>
    <property type="evidence" value="ECO:0007669"/>
    <property type="project" value="TreeGrafter"/>
</dbReference>
<dbReference type="Gene3D" id="3.90.226.10">
    <property type="entry name" value="2-enoyl-CoA Hydratase, Chain A, domain 1"/>
    <property type="match status" value="1"/>
</dbReference>
<dbReference type="STRING" id="452637.Oter_0104"/>
<gene>
    <name evidence="2" type="ordered locus">Oter_0104</name>
</gene>